<feature type="region of interest" description="Disordered" evidence="1">
    <location>
        <begin position="170"/>
        <end position="208"/>
    </location>
</feature>
<feature type="compositionally biased region" description="Basic and acidic residues" evidence="1">
    <location>
        <begin position="1"/>
        <end position="10"/>
    </location>
</feature>
<feature type="compositionally biased region" description="Basic and acidic residues" evidence="1">
    <location>
        <begin position="189"/>
        <end position="199"/>
    </location>
</feature>
<name>A0A194UV42_CYTMA</name>
<gene>
    <name evidence="2" type="ORF">VP1G_02969</name>
</gene>
<evidence type="ECO:0000256" key="1">
    <source>
        <dbReference type="SAM" id="MobiDB-lite"/>
    </source>
</evidence>
<feature type="compositionally biased region" description="Polar residues" evidence="1">
    <location>
        <begin position="21"/>
        <end position="35"/>
    </location>
</feature>
<feature type="compositionally biased region" description="Pro residues" evidence="1">
    <location>
        <begin position="42"/>
        <end position="56"/>
    </location>
</feature>
<protein>
    <submittedName>
        <fullName evidence="2">Uncharacterized protein</fullName>
    </submittedName>
</protein>
<feature type="region of interest" description="Disordered" evidence="1">
    <location>
        <begin position="1"/>
        <end position="81"/>
    </location>
</feature>
<accession>A0A194UV42</accession>
<feature type="compositionally biased region" description="Low complexity" evidence="1">
    <location>
        <begin position="57"/>
        <end position="80"/>
    </location>
</feature>
<organism evidence="2 3">
    <name type="scientific">Cytospora mali</name>
    <name type="common">Apple Valsa canker fungus</name>
    <name type="synonym">Valsa mali</name>
    <dbReference type="NCBI Taxonomy" id="578113"/>
    <lineage>
        <taxon>Eukaryota</taxon>
        <taxon>Fungi</taxon>
        <taxon>Dikarya</taxon>
        <taxon>Ascomycota</taxon>
        <taxon>Pezizomycotina</taxon>
        <taxon>Sordariomycetes</taxon>
        <taxon>Sordariomycetidae</taxon>
        <taxon>Diaporthales</taxon>
        <taxon>Cytosporaceae</taxon>
        <taxon>Cytospora</taxon>
    </lineage>
</organism>
<dbReference type="AlphaFoldDB" id="A0A194UV42"/>
<reference evidence="3" key="1">
    <citation type="submission" date="2014-12" db="EMBL/GenBank/DDBJ databases">
        <title>Genome Sequence of Valsa Canker Pathogens Uncovers a Specific Adaption of Colonization on Woody Bark.</title>
        <authorList>
            <person name="Yin Z."/>
            <person name="Liu H."/>
            <person name="Gao X."/>
            <person name="Li Z."/>
            <person name="Song N."/>
            <person name="Ke X."/>
            <person name="Dai Q."/>
            <person name="Wu Y."/>
            <person name="Sun Y."/>
            <person name="Xu J.-R."/>
            <person name="Kang Z.K."/>
            <person name="Wang L."/>
            <person name="Huang L."/>
        </authorList>
    </citation>
    <scope>NUCLEOTIDE SEQUENCE [LARGE SCALE GENOMIC DNA]</scope>
    <source>
        <strain evidence="3">SXYL134</strain>
    </source>
</reference>
<dbReference type="EMBL" id="KN714681">
    <property type="protein sequence ID" value="KUI55533.1"/>
    <property type="molecule type" value="Genomic_DNA"/>
</dbReference>
<dbReference type="Proteomes" id="UP000078576">
    <property type="component" value="Unassembled WGS sequence"/>
</dbReference>
<proteinExistence type="predicted"/>
<sequence>MNNHNKDDPQTPRTPLPVYTGTDNSNTNSDALSSITTTKGPPSVPPPHSPSPPTPSPSTTTTIETTKGNTTVPSNNSNTTAGSMHMIEFHHKDCPNCDISLRHDDLITSEDYEEVMSVILSKAYDVMDVFHTDGPVFRDIKLKTLLGILKGNKDNYHLRVEFNTFPQQVPEFGVSDTATDGAPGSDSQPETKGEGRDTVQTDPIQVPD</sequence>
<evidence type="ECO:0000313" key="2">
    <source>
        <dbReference type="EMBL" id="KUI55533.1"/>
    </source>
</evidence>
<keyword evidence="3" id="KW-1185">Reference proteome</keyword>
<evidence type="ECO:0000313" key="3">
    <source>
        <dbReference type="Proteomes" id="UP000078576"/>
    </source>
</evidence>
<dbReference type="OrthoDB" id="10594257at2759"/>